<evidence type="ECO:0000256" key="2">
    <source>
        <dbReference type="ARBA" id="ARBA00022723"/>
    </source>
</evidence>
<sequence length="556" mass="59724">MIWLLPTIRLERLSAMSRVLAALAALAALFALPASAKAPKLTLFISVDALGSDLLLRNRPRLTGGLGQLLDRGAFYPYARYAYAETRTAPGHATLATGANPWRHGIVDNDVQDRATGQRVQVYMDPAHPLLDAATDPTSDTSPENLMAETLADRLRVSTQGRGKVVALSFKARAAIPLAGRLGQAWWFDGVEGKMVTSTWYAKAVPAWMQAFNARKLADEGFSKTWELLRPRAEYVGEDDRATEPDAYGMGRTFPHSLRNGLTAPGPQSYKAFAVSPRSHDLLVQAAKAALEGEGLGKDDVPDILAVSFSGTDEVFHAFGPYSWEIQDSLLRLDQAMGELIAAAERAAGGRANLLIALSADHGGAEIPEAWAQTGVPARRINSVEMSKTLAAELRTAFGVDVTVAMLDLDVYLGGKALESGQVDGAAVRRAAAEWLAKQPFSVMAVARDDLDTVPDTGGLVEPLRRGYYPQRSGDVLFMAKPFQVVTDYPRGTNHGVPYSYESQVPVVFAGRGVKPGLYPQEIDPVDVAPTLSALLEMGMPASAEGKPRAEALTGK</sequence>
<reference evidence="6" key="1">
    <citation type="journal article" date="2020" name="ACS Chem. Biol.">
        <title>Biosynthesis of cittilins, unusual ribosomally synthesized and post-translationally modified peptides from Myxococcus xanthus.</title>
        <authorList>
            <person name="Hug J.J."/>
            <person name="Dastbaz J."/>
            <person name="Adam S."/>
            <person name="Revermann O."/>
            <person name="Koehnke J."/>
            <person name="Krug D."/>
            <person name="Muller R."/>
        </authorList>
    </citation>
    <scope>NUCLEOTIDE SEQUENCE</scope>
    <source>
        <strain evidence="6">Ar8082</strain>
    </source>
</reference>
<feature type="binding site" evidence="5">
    <location>
        <position position="109"/>
    </location>
    <ligand>
        <name>substrate</name>
    </ligand>
</feature>
<protein>
    <submittedName>
        <fullName evidence="6">Type I phosphodiesterase nucleotide pyrophosphatase</fullName>
    </submittedName>
</protein>
<dbReference type="AlphaFoldDB" id="A0A7D5NGR9"/>
<evidence type="ECO:0000256" key="4">
    <source>
        <dbReference type="PIRSR" id="PIRSR031924-50"/>
    </source>
</evidence>
<dbReference type="SUPFAM" id="SSF53649">
    <property type="entry name" value="Alkaline phosphatase-like"/>
    <property type="match status" value="1"/>
</dbReference>
<dbReference type="CDD" id="cd16016">
    <property type="entry name" value="AP-SPAP"/>
    <property type="match status" value="1"/>
</dbReference>
<organism evidence="6">
    <name type="scientific">Archangium gephyra</name>
    <dbReference type="NCBI Taxonomy" id="48"/>
    <lineage>
        <taxon>Bacteria</taxon>
        <taxon>Pseudomonadati</taxon>
        <taxon>Myxococcota</taxon>
        <taxon>Myxococcia</taxon>
        <taxon>Myxococcales</taxon>
        <taxon>Cystobacterineae</taxon>
        <taxon>Archangiaceae</taxon>
        <taxon>Archangium</taxon>
    </lineage>
</organism>
<dbReference type="InterPro" id="IPR017850">
    <property type="entry name" value="Alkaline_phosphatase_core_sf"/>
</dbReference>
<dbReference type="PANTHER" id="PTHR10151:SF120">
    <property type="entry name" value="BIS(5'-ADENOSYL)-TRIPHOSPHATASE"/>
    <property type="match status" value="1"/>
</dbReference>
<keyword evidence="1 4" id="KW-0597">Phosphoprotein</keyword>
<dbReference type="Gene3D" id="3.40.720.10">
    <property type="entry name" value="Alkaline Phosphatase, subunit A"/>
    <property type="match status" value="1"/>
</dbReference>
<accession>A0A7D5NGR9</accession>
<dbReference type="GO" id="GO:0004035">
    <property type="term" value="F:alkaline phosphatase activity"/>
    <property type="evidence" value="ECO:0007669"/>
    <property type="project" value="InterPro"/>
</dbReference>
<evidence type="ECO:0000313" key="6">
    <source>
        <dbReference type="EMBL" id="QLH55425.1"/>
    </source>
</evidence>
<feature type="active site" description="Phosphothreonine intermediate" evidence="4">
    <location>
        <position position="88"/>
    </location>
</feature>
<proteinExistence type="predicted"/>
<keyword evidence="3" id="KW-0732">Signal</keyword>
<dbReference type="Pfam" id="PF01663">
    <property type="entry name" value="Phosphodiest"/>
    <property type="match status" value="1"/>
</dbReference>
<feature type="binding site" evidence="5">
    <location>
        <begin position="171"/>
        <end position="173"/>
    </location>
    <ligand>
        <name>substrate</name>
    </ligand>
</feature>
<dbReference type="GO" id="GO:0046872">
    <property type="term" value="F:metal ion binding"/>
    <property type="evidence" value="ECO:0007669"/>
    <property type="project" value="UniProtKB-KW"/>
</dbReference>
<name>A0A7D5NGR9_9BACT</name>
<dbReference type="PANTHER" id="PTHR10151">
    <property type="entry name" value="ECTONUCLEOTIDE PYROPHOSPHATASE/PHOSPHODIESTERASE"/>
    <property type="match status" value="1"/>
</dbReference>
<dbReference type="InterPro" id="IPR026263">
    <property type="entry name" value="Alkaline_phosphatase_prok"/>
</dbReference>
<dbReference type="Gene3D" id="3.30.1360.150">
    <property type="match status" value="1"/>
</dbReference>
<keyword evidence="2" id="KW-0479">Metal-binding</keyword>
<evidence type="ECO:0000256" key="5">
    <source>
        <dbReference type="PIRSR" id="PIRSR031924-51"/>
    </source>
</evidence>
<evidence type="ECO:0000256" key="3">
    <source>
        <dbReference type="ARBA" id="ARBA00022729"/>
    </source>
</evidence>
<dbReference type="EMBL" id="MN731362">
    <property type="protein sequence ID" value="QLH55425.1"/>
    <property type="molecule type" value="Genomic_DNA"/>
</dbReference>
<dbReference type="InterPro" id="IPR002591">
    <property type="entry name" value="Phosphodiest/P_Trfase"/>
</dbReference>
<dbReference type="PIRSF" id="PIRSF031924">
    <property type="entry name" value="Pi-irrepressible_AP"/>
    <property type="match status" value="1"/>
</dbReference>
<evidence type="ECO:0000256" key="1">
    <source>
        <dbReference type="ARBA" id="ARBA00022553"/>
    </source>
</evidence>